<feature type="transmembrane region" description="Helical" evidence="7">
    <location>
        <begin position="12"/>
        <end position="35"/>
    </location>
</feature>
<proteinExistence type="inferred from homology"/>
<evidence type="ECO:0000313" key="8">
    <source>
        <dbReference type="EMBL" id="TYB79820.1"/>
    </source>
</evidence>
<dbReference type="Proteomes" id="UP000323720">
    <property type="component" value="Unassembled WGS sequence"/>
</dbReference>
<keyword evidence="4 7" id="KW-0812">Transmembrane</keyword>
<evidence type="ECO:0000256" key="7">
    <source>
        <dbReference type="RuleBase" id="RU362048"/>
    </source>
</evidence>
<reference evidence="8 9" key="1">
    <citation type="submission" date="2019-08" db="EMBL/GenBank/DDBJ databases">
        <title>Genomes of Antarctic Bizionia species.</title>
        <authorList>
            <person name="Bowman J.P."/>
        </authorList>
    </citation>
    <scope>NUCLEOTIDE SEQUENCE [LARGE SCALE GENOMIC DNA]</scope>
    <source>
        <strain evidence="8 9">ADA-4</strain>
    </source>
</reference>
<dbReference type="RefSeq" id="WP_148403548.1">
    <property type="nucleotide sequence ID" value="NZ_VSKK01000001.1"/>
</dbReference>
<feature type="transmembrane region" description="Helical" evidence="7">
    <location>
        <begin position="110"/>
        <end position="133"/>
    </location>
</feature>
<comment type="subcellular location">
    <subcellularLocation>
        <location evidence="1 7">Cell membrane</location>
        <topology evidence="1 7">Multi-pass membrane protein</topology>
    </subcellularLocation>
</comment>
<name>A0A5D0RDP9_9FLAO</name>
<dbReference type="GO" id="GO:0005886">
    <property type="term" value="C:plasma membrane"/>
    <property type="evidence" value="ECO:0007669"/>
    <property type="project" value="UniProtKB-SubCell"/>
</dbReference>
<organism evidence="8 9">
    <name type="scientific">Bizionia myxarmorum</name>
    <dbReference type="NCBI Taxonomy" id="291186"/>
    <lineage>
        <taxon>Bacteria</taxon>
        <taxon>Pseudomonadati</taxon>
        <taxon>Bacteroidota</taxon>
        <taxon>Flavobacteriia</taxon>
        <taxon>Flavobacteriales</taxon>
        <taxon>Flavobacteriaceae</taxon>
        <taxon>Bizionia</taxon>
    </lineage>
</organism>
<evidence type="ECO:0000256" key="3">
    <source>
        <dbReference type="ARBA" id="ARBA00022475"/>
    </source>
</evidence>
<evidence type="ECO:0000256" key="2">
    <source>
        <dbReference type="ARBA" id="ARBA00009784"/>
    </source>
</evidence>
<evidence type="ECO:0000256" key="5">
    <source>
        <dbReference type="ARBA" id="ARBA00022989"/>
    </source>
</evidence>
<keyword evidence="5 7" id="KW-1133">Transmembrane helix</keyword>
<gene>
    <name evidence="8" type="ORF">ES674_08740</name>
</gene>
<protein>
    <recommendedName>
        <fullName evidence="7">UPF0056 membrane protein</fullName>
    </recommendedName>
</protein>
<evidence type="ECO:0000313" key="9">
    <source>
        <dbReference type="Proteomes" id="UP000323720"/>
    </source>
</evidence>
<sequence>MDHLITFSITVFTGFFAIMNPISNLPIFLSLVGHADKETKRRISKRAIAIAFIIVCVFAILGKFIFEIFGLTIPAFKITGGILIFYVGFDMLQSKKSNLKHLKNTHIDENIAVSPLAIPILAGPGTIVTAMNFVSDATYLQIGIVLIIFALICLMTFITFRLSDFIVRKIGNNVISVVGKIMGLIIAIIGTNMIIEGIKIAFDLPFYTL</sequence>
<dbReference type="AlphaFoldDB" id="A0A5D0RDP9"/>
<dbReference type="InterPro" id="IPR002771">
    <property type="entry name" value="Multi_antbiot-R_MarC"/>
</dbReference>
<feature type="transmembrane region" description="Helical" evidence="7">
    <location>
        <begin position="47"/>
        <end position="65"/>
    </location>
</feature>
<keyword evidence="3" id="KW-1003">Cell membrane</keyword>
<feature type="transmembrane region" description="Helical" evidence="7">
    <location>
        <begin position="181"/>
        <end position="202"/>
    </location>
</feature>
<feature type="transmembrane region" description="Helical" evidence="7">
    <location>
        <begin position="71"/>
        <end position="89"/>
    </location>
</feature>
<comment type="similarity">
    <text evidence="2 7">Belongs to the UPF0056 (MarC) family.</text>
</comment>
<comment type="caution">
    <text evidence="8">The sequence shown here is derived from an EMBL/GenBank/DDBJ whole genome shotgun (WGS) entry which is preliminary data.</text>
</comment>
<keyword evidence="6 7" id="KW-0472">Membrane</keyword>
<dbReference type="PANTHER" id="PTHR33508:SF1">
    <property type="entry name" value="UPF0056 MEMBRANE PROTEIN YHCE"/>
    <property type="match status" value="1"/>
</dbReference>
<feature type="transmembrane region" description="Helical" evidence="7">
    <location>
        <begin position="139"/>
        <end position="160"/>
    </location>
</feature>
<dbReference type="EMBL" id="VSKK01000001">
    <property type="protein sequence ID" value="TYB79820.1"/>
    <property type="molecule type" value="Genomic_DNA"/>
</dbReference>
<accession>A0A5D0RDP9</accession>
<dbReference type="Pfam" id="PF01914">
    <property type="entry name" value="MarC"/>
    <property type="match status" value="1"/>
</dbReference>
<dbReference type="OrthoDB" id="21094at2"/>
<evidence type="ECO:0000256" key="6">
    <source>
        <dbReference type="ARBA" id="ARBA00023136"/>
    </source>
</evidence>
<keyword evidence="9" id="KW-1185">Reference proteome</keyword>
<dbReference type="PANTHER" id="PTHR33508">
    <property type="entry name" value="UPF0056 MEMBRANE PROTEIN YHCE"/>
    <property type="match status" value="1"/>
</dbReference>
<dbReference type="NCBIfam" id="TIGR00427">
    <property type="entry name" value="NAAT family transporter"/>
    <property type="match status" value="1"/>
</dbReference>
<evidence type="ECO:0000256" key="1">
    <source>
        <dbReference type="ARBA" id="ARBA00004651"/>
    </source>
</evidence>
<evidence type="ECO:0000256" key="4">
    <source>
        <dbReference type="ARBA" id="ARBA00022692"/>
    </source>
</evidence>